<feature type="region of interest" description="Disordered" evidence="1">
    <location>
        <begin position="224"/>
        <end position="244"/>
    </location>
</feature>
<name>A0AAW0BHB3_9AGAR</name>
<feature type="compositionally biased region" description="Low complexity" evidence="1">
    <location>
        <begin position="41"/>
        <end position="58"/>
    </location>
</feature>
<dbReference type="AlphaFoldDB" id="A0AAW0BHB3"/>
<evidence type="ECO:0000256" key="1">
    <source>
        <dbReference type="SAM" id="MobiDB-lite"/>
    </source>
</evidence>
<gene>
    <name evidence="2" type="ORF">R3P38DRAFT_2778452</name>
</gene>
<organism evidence="2 3">
    <name type="scientific">Favolaschia claudopus</name>
    <dbReference type="NCBI Taxonomy" id="2862362"/>
    <lineage>
        <taxon>Eukaryota</taxon>
        <taxon>Fungi</taxon>
        <taxon>Dikarya</taxon>
        <taxon>Basidiomycota</taxon>
        <taxon>Agaricomycotina</taxon>
        <taxon>Agaricomycetes</taxon>
        <taxon>Agaricomycetidae</taxon>
        <taxon>Agaricales</taxon>
        <taxon>Marasmiineae</taxon>
        <taxon>Mycenaceae</taxon>
        <taxon>Favolaschia</taxon>
    </lineage>
</organism>
<evidence type="ECO:0000313" key="3">
    <source>
        <dbReference type="Proteomes" id="UP001362999"/>
    </source>
</evidence>
<feature type="compositionally biased region" description="Polar residues" evidence="1">
    <location>
        <begin position="14"/>
        <end position="24"/>
    </location>
</feature>
<comment type="caution">
    <text evidence="2">The sequence shown here is derived from an EMBL/GenBank/DDBJ whole genome shotgun (WGS) entry which is preliminary data.</text>
</comment>
<keyword evidence="3" id="KW-1185">Reference proteome</keyword>
<evidence type="ECO:0000313" key="2">
    <source>
        <dbReference type="EMBL" id="KAK7025643.1"/>
    </source>
</evidence>
<dbReference type="Proteomes" id="UP001362999">
    <property type="component" value="Unassembled WGS sequence"/>
</dbReference>
<sequence length="471" mass="51549">MAGHRTRKKRATRRNSTPKTQSALETLDTFDGANVGHSDTESTQQPPTTTETPTESSTLLPGNSTDPDVEDLGETFSRMASSDVEHSSDGSEDDGDNSKLPWTLRLSARAIPRLSNPKFRLRVLVPPRQTKSQATAKKQRVEQPEVLDDDSDSDSDSDLPASISLPDVKAKNQRRAGKSAAPDVSENAEQVVKRKVGRPRKEKPPPPPVELSAHVFFLRQVGRGSQKRTETDHKMSPLQGPFSLTTVRPIDHRAVVESIAETMRIQPAAVDIASLRWSIVKGNKAGQGFPLYDDKGLAVMRQNLSIITLKRPEGVSAVDAVRSNLPTQLGEAEAITEEPVTKLDSLLAEMKTVDQRLNAVRPAIIEAFRPGGPSHCGDPLHQDPCVKHPHNDLHFQMNDHRITFSPAGPSLSAGGRLQQPNSTNFPLKQTLQLPSVHHLLLQIPVSRRLPADLTQAPQMIAANTLSIPRIK</sequence>
<feature type="compositionally biased region" description="Acidic residues" evidence="1">
    <location>
        <begin position="145"/>
        <end position="157"/>
    </location>
</feature>
<dbReference type="EMBL" id="JAWWNJ010000033">
    <property type="protein sequence ID" value="KAK7025643.1"/>
    <property type="molecule type" value="Genomic_DNA"/>
</dbReference>
<feature type="region of interest" description="Disordered" evidence="1">
    <location>
        <begin position="1"/>
        <end position="210"/>
    </location>
</feature>
<protein>
    <submittedName>
        <fullName evidence="2">Uncharacterized protein</fullName>
    </submittedName>
</protein>
<reference evidence="2 3" key="1">
    <citation type="journal article" date="2024" name="J Genomics">
        <title>Draft genome sequencing and assembly of Favolaschia claudopus CIRM-BRFM 2984 isolated from oak limbs.</title>
        <authorList>
            <person name="Navarro D."/>
            <person name="Drula E."/>
            <person name="Chaduli D."/>
            <person name="Cazenave R."/>
            <person name="Ahrendt S."/>
            <person name="Wang J."/>
            <person name="Lipzen A."/>
            <person name="Daum C."/>
            <person name="Barry K."/>
            <person name="Grigoriev I.V."/>
            <person name="Favel A."/>
            <person name="Rosso M.N."/>
            <person name="Martin F."/>
        </authorList>
    </citation>
    <scope>NUCLEOTIDE SEQUENCE [LARGE SCALE GENOMIC DNA]</scope>
    <source>
        <strain evidence="2 3">CIRM-BRFM 2984</strain>
    </source>
</reference>
<accession>A0AAW0BHB3</accession>
<proteinExistence type="predicted"/>
<feature type="compositionally biased region" description="Basic residues" evidence="1">
    <location>
        <begin position="1"/>
        <end position="13"/>
    </location>
</feature>